<protein>
    <submittedName>
        <fullName evidence="2">DUF1453 domain-containing protein</fullName>
    </submittedName>
</protein>
<keyword evidence="1" id="KW-0472">Membrane</keyword>
<feature type="transmembrane region" description="Helical" evidence="1">
    <location>
        <begin position="104"/>
        <end position="120"/>
    </location>
</feature>
<organism evidence="2 3">
    <name type="scientific">Stenotrophomonas lacuserhaii</name>
    <dbReference type="NCBI Taxonomy" id="2760084"/>
    <lineage>
        <taxon>Bacteria</taxon>
        <taxon>Pseudomonadati</taxon>
        <taxon>Pseudomonadota</taxon>
        <taxon>Gammaproteobacteria</taxon>
        <taxon>Lysobacterales</taxon>
        <taxon>Lysobacteraceae</taxon>
        <taxon>Stenotrophomonas</taxon>
    </lineage>
</organism>
<keyword evidence="1" id="KW-1133">Transmembrane helix</keyword>
<feature type="transmembrane region" description="Helical" evidence="1">
    <location>
        <begin position="6"/>
        <end position="24"/>
    </location>
</feature>
<sequence length="175" mass="19278">MQILQPFIAHTPIWVWALLAFLVTRGVMAMKAGETTLAKLAIVPALFSMWGLWSINHRYPESWSAWSLWLAGIAAGACIGWMLLRRVQLRLDSSTGMLWRPADFSLLPLLLVTFVVKYGFESALAMSPALATDGAFRAAYLLLPGGFTGIFIGKYCRYLVASRRVVADGREAPAA</sequence>
<feature type="transmembrane region" description="Helical" evidence="1">
    <location>
        <begin position="36"/>
        <end position="53"/>
    </location>
</feature>
<reference evidence="2 3" key="1">
    <citation type="submission" date="2020-08" db="EMBL/GenBank/DDBJ databases">
        <title>A Genomic Blueprint of the Chicken Gut Microbiome.</title>
        <authorList>
            <person name="Gilroy R."/>
            <person name="Ravi A."/>
            <person name="Getino M."/>
            <person name="Pursley I."/>
            <person name="Horton D.L."/>
            <person name="Alikhan N.-F."/>
            <person name="Baker D."/>
            <person name="Gharbi K."/>
            <person name="Hall N."/>
            <person name="Watson M."/>
            <person name="Adriaenssens E.M."/>
            <person name="Foster-Nyarko E."/>
            <person name="Jarju S."/>
            <person name="Secka A."/>
            <person name="Antonio M."/>
            <person name="Oren A."/>
            <person name="Chaudhuri R."/>
            <person name="La Ragione R.M."/>
            <person name="Hildebrand F."/>
            <person name="Pallen M.J."/>
        </authorList>
    </citation>
    <scope>NUCLEOTIDE SEQUENCE [LARGE SCALE GENOMIC DNA]</scope>
    <source>
        <strain evidence="2 3">Sa5BUN4</strain>
    </source>
</reference>
<keyword evidence="1" id="KW-0812">Transmembrane</keyword>
<evidence type="ECO:0000313" key="2">
    <source>
        <dbReference type="EMBL" id="MBD7952952.1"/>
    </source>
</evidence>
<dbReference type="InterPro" id="IPR046730">
    <property type="entry name" value="DUF6622"/>
</dbReference>
<evidence type="ECO:0000256" key="1">
    <source>
        <dbReference type="SAM" id="Phobius"/>
    </source>
</evidence>
<keyword evidence="3" id="KW-1185">Reference proteome</keyword>
<proteinExistence type="predicted"/>
<name>A0A8X8FPP8_9GAMM</name>
<evidence type="ECO:0000313" key="3">
    <source>
        <dbReference type="Proteomes" id="UP000636938"/>
    </source>
</evidence>
<dbReference type="AlphaFoldDB" id="A0A8X8FPP8"/>
<feature type="transmembrane region" description="Helical" evidence="1">
    <location>
        <begin position="65"/>
        <end position="84"/>
    </location>
</feature>
<comment type="caution">
    <text evidence="2">The sequence shown here is derived from an EMBL/GenBank/DDBJ whole genome shotgun (WGS) entry which is preliminary data.</text>
</comment>
<dbReference type="Pfam" id="PF20327">
    <property type="entry name" value="DUF6622"/>
    <property type="match status" value="1"/>
</dbReference>
<feature type="transmembrane region" description="Helical" evidence="1">
    <location>
        <begin position="140"/>
        <end position="160"/>
    </location>
</feature>
<dbReference type="EMBL" id="JACSQS010000001">
    <property type="protein sequence ID" value="MBD7952952.1"/>
    <property type="molecule type" value="Genomic_DNA"/>
</dbReference>
<dbReference type="Proteomes" id="UP000636938">
    <property type="component" value="Unassembled WGS sequence"/>
</dbReference>
<accession>A0A8X8FPP8</accession>
<dbReference type="RefSeq" id="WP_191768574.1">
    <property type="nucleotide sequence ID" value="NZ_JACSQS010000001.1"/>
</dbReference>
<gene>
    <name evidence="2" type="ORF">H9654_01935</name>
</gene>